<dbReference type="RefSeq" id="WP_182413059.1">
    <property type="nucleotide sequence ID" value="NZ_CP055153.1"/>
</dbReference>
<dbReference type="EMBL" id="CP055153">
    <property type="protein sequence ID" value="QMU30615.1"/>
    <property type="molecule type" value="Genomic_DNA"/>
</dbReference>
<name>A0A7L7LDK5_9BACT</name>
<dbReference type="KEGG" id="add:HUW48_22455"/>
<dbReference type="AlphaFoldDB" id="A0A7L7LDK5"/>
<keyword evidence="2" id="KW-1185">Reference proteome</keyword>
<protein>
    <submittedName>
        <fullName evidence="1">Molybdopterin oxidoreductase</fullName>
    </submittedName>
</protein>
<organism evidence="1 2">
    <name type="scientific">Adhaeribacter radiodurans</name>
    <dbReference type="NCBI Taxonomy" id="2745197"/>
    <lineage>
        <taxon>Bacteria</taxon>
        <taxon>Pseudomonadati</taxon>
        <taxon>Bacteroidota</taxon>
        <taxon>Cytophagia</taxon>
        <taxon>Cytophagales</taxon>
        <taxon>Hymenobacteraceae</taxon>
        <taxon>Adhaeribacter</taxon>
    </lineage>
</organism>
<evidence type="ECO:0000313" key="1">
    <source>
        <dbReference type="EMBL" id="QMU30615.1"/>
    </source>
</evidence>
<evidence type="ECO:0000313" key="2">
    <source>
        <dbReference type="Proteomes" id="UP000514509"/>
    </source>
</evidence>
<reference evidence="1 2" key="1">
    <citation type="submission" date="2020-08" db="EMBL/GenBank/DDBJ databases">
        <title>Adhaeribacter dokdonensis sp. nov., isolated from the rhizosphere of Elymus tsukushiensis, a plant native to the Dokdo Islands, Republic of Korea.</title>
        <authorList>
            <person name="Ghim S.Y."/>
        </authorList>
    </citation>
    <scope>NUCLEOTIDE SEQUENCE [LARGE SCALE GENOMIC DNA]</scope>
    <source>
        <strain evidence="1 2">KUDC8001</strain>
    </source>
</reference>
<gene>
    <name evidence="1" type="ORF">HUW48_22455</name>
</gene>
<sequence>MHIGNYLGLVHQSEKELAEAFRQVAKEHGDEVDVYQTCQLLASWSDAHIDALLPFVQKYSEEKSKEPERLKKTIFEKTRTGSLALLRDLHDLYLLVCEVDLCWIILKQAATGLRDKELDATCQRLSKETERQLSWLLTRIKSAAPQTLIVAE</sequence>
<accession>A0A7L7LDK5</accession>
<proteinExistence type="predicted"/>
<dbReference type="Proteomes" id="UP000514509">
    <property type="component" value="Chromosome"/>
</dbReference>